<protein>
    <submittedName>
        <fullName evidence="1">Uncharacterized protein</fullName>
    </submittedName>
</protein>
<accession>A0AAN6UA00</accession>
<evidence type="ECO:0000313" key="2">
    <source>
        <dbReference type="Proteomes" id="UP001302602"/>
    </source>
</evidence>
<organism evidence="1 2">
    <name type="scientific">Parathielavia appendiculata</name>
    <dbReference type="NCBI Taxonomy" id="2587402"/>
    <lineage>
        <taxon>Eukaryota</taxon>
        <taxon>Fungi</taxon>
        <taxon>Dikarya</taxon>
        <taxon>Ascomycota</taxon>
        <taxon>Pezizomycotina</taxon>
        <taxon>Sordariomycetes</taxon>
        <taxon>Sordariomycetidae</taxon>
        <taxon>Sordariales</taxon>
        <taxon>Chaetomiaceae</taxon>
        <taxon>Parathielavia</taxon>
    </lineage>
</organism>
<dbReference type="EMBL" id="MU853223">
    <property type="protein sequence ID" value="KAK4129210.1"/>
    <property type="molecule type" value="Genomic_DNA"/>
</dbReference>
<name>A0AAN6UA00_9PEZI</name>
<proteinExistence type="predicted"/>
<comment type="caution">
    <text evidence="1">The sequence shown here is derived from an EMBL/GenBank/DDBJ whole genome shotgun (WGS) entry which is preliminary data.</text>
</comment>
<gene>
    <name evidence="1" type="ORF">N657DRAFT_60990</name>
</gene>
<sequence>MHPILRTQLDPRTSPCRARLIVIVNTALSVGPPSAHMFFRARFSGPPLSGALAQLRRDASQRPLPALTDDVHDDDGGDCDGKSKNLVRLPHVPCRGCLEEGRRCVRWRVGIFLLEWVGSLLIELGAPASIQGFECGLDHAEWQASPMCFTHIPFPLPNIAVVVARHCAGCLGENG</sequence>
<dbReference type="RefSeq" id="XP_062652981.1">
    <property type="nucleotide sequence ID" value="XM_062790307.1"/>
</dbReference>
<dbReference type="Proteomes" id="UP001302602">
    <property type="component" value="Unassembled WGS sequence"/>
</dbReference>
<evidence type="ECO:0000313" key="1">
    <source>
        <dbReference type="EMBL" id="KAK4129210.1"/>
    </source>
</evidence>
<reference evidence="1" key="2">
    <citation type="submission" date="2023-05" db="EMBL/GenBank/DDBJ databases">
        <authorList>
            <consortium name="Lawrence Berkeley National Laboratory"/>
            <person name="Steindorff A."/>
            <person name="Hensen N."/>
            <person name="Bonometti L."/>
            <person name="Westerberg I."/>
            <person name="Brannstrom I.O."/>
            <person name="Guillou S."/>
            <person name="Cros-Aarteil S."/>
            <person name="Calhoun S."/>
            <person name="Haridas S."/>
            <person name="Kuo A."/>
            <person name="Mondo S."/>
            <person name="Pangilinan J."/>
            <person name="Riley R."/>
            <person name="Labutti K."/>
            <person name="Andreopoulos B."/>
            <person name="Lipzen A."/>
            <person name="Chen C."/>
            <person name="Yanf M."/>
            <person name="Daum C."/>
            <person name="Ng V."/>
            <person name="Clum A."/>
            <person name="Ohm R."/>
            <person name="Martin F."/>
            <person name="Silar P."/>
            <person name="Natvig D."/>
            <person name="Lalanne C."/>
            <person name="Gautier V."/>
            <person name="Ament-Velasquez S.L."/>
            <person name="Kruys A."/>
            <person name="Hutchinson M.I."/>
            <person name="Powell A.J."/>
            <person name="Barry K."/>
            <person name="Miller A.N."/>
            <person name="Grigoriev I.V."/>
            <person name="Debuchy R."/>
            <person name="Gladieux P."/>
            <person name="Thoren M.H."/>
            <person name="Johannesson H."/>
        </authorList>
    </citation>
    <scope>NUCLEOTIDE SEQUENCE</scope>
    <source>
        <strain evidence="1">CBS 731.68</strain>
    </source>
</reference>
<dbReference type="GeneID" id="87827077"/>
<keyword evidence="2" id="KW-1185">Reference proteome</keyword>
<dbReference type="AlphaFoldDB" id="A0AAN6UA00"/>
<reference evidence="1" key="1">
    <citation type="journal article" date="2023" name="Mol. Phylogenet. Evol.">
        <title>Genome-scale phylogeny and comparative genomics of the fungal order Sordariales.</title>
        <authorList>
            <person name="Hensen N."/>
            <person name="Bonometti L."/>
            <person name="Westerberg I."/>
            <person name="Brannstrom I.O."/>
            <person name="Guillou S."/>
            <person name="Cros-Aarteil S."/>
            <person name="Calhoun S."/>
            <person name="Haridas S."/>
            <person name="Kuo A."/>
            <person name="Mondo S."/>
            <person name="Pangilinan J."/>
            <person name="Riley R."/>
            <person name="LaButti K."/>
            <person name="Andreopoulos B."/>
            <person name="Lipzen A."/>
            <person name="Chen C."/>
            <person name="Yan M."/>
            <person name="Daum C."/>
            <person name="Ng V."/>
            <person name="Clum A."/>
            <person name="Steindorff A."/>
            <person name="Ohm R.A."/>
            <person name="Martin F."/>
            <person name="Silar P."/>
            <person name="Natvig D.O."/>
            <person name="Lalanne C."/>
            <person name="Gautier V."/>
            <person name="Ament-Velasquez S.L."/>
            <person name="Kruys A."/>
            <person name="Hutchinson M.I."/>
            <person name="Powell A.J."/>
            <person name="Barry K."/>
            <person name="Miller A.N."/>
            <person name="Grigoriev I.V."/>
            <person name="Debuchy R."/>
            <person name="Gladieux P."/>
            <person name="Hiltunen Thoren M."/>
            <person name="Johannesson H."/>
        </authorList>
    </citation>
    <scope>NUCLEOTIDE SEQUENCE</scope>
    <source>
        <strain evidence="1">CBS 731.68</strain>
    </source>
</reference>